<evidence type="ECO:0000313" key="1">
    <source>
        <dbReference type="EMBL" id="KRX28998.1"/>
    </source>
</evidence>
<proteinExistence type="predicted"/>
<organism evidence="1 2">
    <name type="scientific">Trichinella murrelli</name>
    <dbReference type="NCBI Taxonomy" id="144512"/>
    <lineage>
        <taxon>Eukaryota</taxon>
        <taxon>Metazoa</taxon>
        <taxon>Ecdysozoa</taxon>
        <taxon>Nematoda</taxon>
        <taxon>Enoplea</taxon>
        <taxon>Dorylaimia</taxon>
        <taxon>Trichinellida</taxon>
        <taxon>Trichinellidae</taxon>
        <taxon>Trichinella</taxon>
    </lineage>
</organism>
<accession>A0A0V0SR33</accession>
<dbReference type="Proteomes" id="UP000055048">
    <property type="component" value="Unassembled WGS sequence"/>
</dbReference>
<name>A0A0V0SR33_9BILA</name>
<keyword evidence="2" id="KW-1185">Reference proteome</keyword>
<evidence type="ECO:0000313" key="2">
    <source>
        <dbReference type="Proteomes" id="UP000055048"/>
    </source>
</evidence>
<protein>
    <submittedName>
        <fullName evidence="1">Uncharacterized protein</fullName>
    </submittedName>
</protein>
<dbReference type="EMBL" id="JYDJ01003787">
    <property type="protein sequence ID" value="KRX28998.1"/>
    <property type="molecule type" value="Genomic_DNA"/>
</dbReference>
<reference evidence="1 2" key="1">
    <citation type="submission" date="2015-01" db="EMBL/GenBank/DDBJ databases">
        <title>Evolution of Trichinella species and genotypes.</title>
        <authorList>
            <person name="Korhonen P.K."/>
            <person name="Edoardo P."/>
            <person name="Giuseppe L.R."/>
            <person name="Gasser R.B."/>
        </authorList>
    </citation>
    <scope>NUCLEOTIDE SEQUENCE [LARGE SCALE GENOMIC DNA]</scope>
    <source>
        <strain evidence="1">ISS417</strain>
    </source>
</reference>
<sequence length="44" mass="5191">MLFEVDEFMTLISQIRLLSLLSEMLENGKFPISIYLLNNENTNR</sequence>
<gene>
    <name evidence="1" type="ORF">T05_11052</name>
</gene>
<comment type="caution">
    <text evidence="1">The sequence shown here is derived from an EMBL/GenBank/DDBJ whole genome shotgun (WGS) entry which is preliminary data.</text>
</comment>
<dbReference type="AlphaFoldDB" id="A0A0V0SR33"/>